<comment type="caution">
    <text evidence="1">The sequence shown here is derived from an EMBL/GenBank/DDBJ whole genome shotgun (WGS) entry which is preliminary data.</text>
</comment>
<proteinExistence type="predicted"/>
<dbReference type="Proteomes" id="UP000036356">
    <property type="component" value="Unassembled WGS sequence"/>
</dbReference>
<organism evidence="1 2">
    <name type="scientific">Desulfosporosinus acididurans</name>
    <dbReference type="NCBI Taxonomy" id="476652"/>
    <lineage>
        <taxon>Bacteria</taxon>
        <taxon>Bacillati</taxon>
        <taxon>Bacillota</taxon>
        <taxon>Clostridia</taxon>
        <taxon>Eubacteriales</taxon>
        <taxon>Desulfitobacteriaceae</taxon>
        <taxon>Desulfosporosinus</taxon>
    </lineage>
</organism>
<reference evidence="1 2" key="1">
    <citation type="submission" date="2015-06" db="EMBL/GenBank/DDBJ databases">
        <title>Draft genome of the moderately acidophilic sulfate reducer Candidatus Desulfosporosinus acididurans strain M1.</title>
        <authorList>
            <person name="Poehlein A."/>
            <person name="Petzsch P."/>
            <person name="Johnson B.D."/>
            <person name="Schloemann M."/>
            <person name="Daniel R."/>
            <person name="Muehling M."/>
        </authorList>
    </citation>
    <scope>NUCLEOTIDE SEQUENCE [LARGE SCALE GENOMIC DNA]</scope>
    <source>
        <strain evidence="1 2">M1</strain>
    </source>
</reference>
<keyword evidence="2" id="KW-1185">Reference proteome</keyword>
<sequence>MEGIKDIDFTSSVVAAILTVAAVQKQTIRTTTSVTMNVPNQLINESTIETFKTLLPRVREVLIQK</sequence>
<protein>
    <submittedName>
        <fullName evidence="1">Uncharacterized protein</fullName>
    </submittedName>
</protein>
<evidence type="ECO:0000313" key="2">
    <source>
        <dbReference type="Proteomes" id="UP000036356"/>
    </source>
</evidence>
<evidence type="ECO:0000313" key="1">
    <source>
        <dbReference type="EMBL" id="KLU66341.1"/>
    </source>
</evidence>
<gene>
    <name evidence="1" type="ORF">DEAC_c17400</name>
</gene>
<accession>A0A0J1INU3</accession>
<dbReference type="EMBL" id="LDZY01000005">
    <property type="protein sequence ID" value="KLU66341.1"/>
    <property type="molecule type" value="Genomic_DNA"/>
</dbReference>
<name>A0A0J1INU3_9FIRM</name>
<dbReference type="AlphaFoldDB" id="A0A0J1INU3"/>